<dbReference type="VEuPathDB" id="FungiDB:G647_03006"/>
<evidence type="ECO:0000313" key="3">
    <source>
        <dbReference type="Proteomes" id="UP000094526"/>
    </source>
</evidence>
<name>A0A1C1CK65_9EURO</name>
<proteinExistence type="predicted"/>
<dbReference type="STRING" id="86049.A0A1C1CK65"/>
<feature type="region of interest" description="Disordered" evidence="1">
    <location>
        <begin position="177"/>
        <end position="214"/>
    </location>
</feature>
<evidence type="ECO:0000313" key="2">
    <source>
        <dbReference type="EMBL" id="OCT48903.1"/>
    </source>
</evidence>
<dbReference type="eggNOG" id="ENOG502RIGC">
    <property type="taxonomic scope" value="Eukaryota"/>
</dbReference>
<evidence type="ECO:0000256" key="1">
    <source>
        <dbReference type="SAM" id="MobiDB-lite"/>
    </source>
</evidence>
<comment type="caution">
    <text evidence="2">The sequence shown here is derived from an EMBL/GenBank/DDBJ whole genome shotgun (WGS) entry which is preliminary data.</text>
</comment>
<reference evidence="3" key="1">
    <citation type="submission" date="2015-07" db="EMBL/GenBank/DDBJ databases">
        <authorList>
            <person name="Teixeira M.M."/>
            <person name="Souza R.C."/>
            <person name="Almeida L.G."/>
            <person name="Vicente V.A."/>
            <person name="de Hoog S."/>
            <person name="Bocca A.L."/>
            <person name="de Almeida S.R."/>
            <person name="Vasconcelos A.T."/>
            <person name="Felipe M.S."/>
        </authorList>
    </citation>
    <scope>NUCLEOTIDE SEQUENCE [LARGE SCALE GENOMIC DNA]</scope>
    <source>
        <strain evidence="3">KSF</strain>
    </source>
</reference>
<dbReference type="VEuPathDB" id="FungiDB:CLCR_04988"/>
<organism evidence="2 3">
    <name type="scientific">Cladophialophora carrionii</name>
    <dbReference type="NCBI Taxonomy" id="86049"/>
    <lineage>
        <taxon>Eukaryota</taxon>
        <taxon>Fungi</taxon>
        <taxon>Dikarya</taxon>
        <taxon>Ascomycota</taxon>
        <taxon>Pezizomycotina</taxon>
        <taxon>Eurotiomycetes</taxon>
        <taxon>Chaetothyriomycetidae</taxon>
        <taxon>Chaetothyriales</taxon>
        <taxon>Herpotrichiellaceae</taxon>
        <taxon>Cladophialophora</taxon>
    </lineage>
</organism>
<protein>
    <submittedName>
        <fullName evidence="2">Uncharacterized protein</fullName>
    </submittedName>
</protein>
<keyword evidence="3" id="KW-1185">Reference proteome</keyword>
<gene>
    <name evidence="2" type="ORF">CLCR_04988</name>
</gene>
<dbReference type="AlphaFoldDB" id="A0A1C1CK65"/>
<dbReference type="EMBL" id="LGRB01000011">
    <property type="protein sequence ID" value="OCT48903.1"/>
    <property type="molecule type" value="Genomic_DNA"/>
</dbReference>
<accession>A0A1C1CK65</accession>
<dbReference type="Proteomes" id="UP000094526">
    <property type="component" value="Unassembled WGS sequence"/>
</dbReference>
<sequence>MAPTSQAQPQPVSTYLPSLLQGLNQPDLKDVNNNQPIALQPLSQFIPAHLPPGMLPFPPPPMATQPPNVFPPPMGFPLQQTQFQMPPIVRLSFLLRHQHKQRQDTSVKYVDVIDLHDTITSILSHLGRFQPRPSASNAGQKLRRAMTPAVPTATKNPGQDGTRLVDALDQINIGHGAKHNRGATIGTSTTDTRVTAQHHTRNPSRPARNQRHATWSDEGIGDRKLRVSKWSDKLADYDSHLLERIPIVIVEVTAAGELEIESLSTRRSGQHDPVQEDQLLVRGLFEDSTRIPSWGFHTLATHLRIIPAPLLRITRIINIEVIHLNVGHLHHGANRL</sequence>
<feature type="compositionally biased region" description="Polar residues" evidence="1">
    <location>
        <begin position="185"/>
        <end position="195"/>
    </location>
</feature>